<keyword evidence="9 11" id="KW-0472">Membrane</keyword>
<evidence type="ECO:0000313" key="15">
    <source>
        <dbReference type="Proteomes" id="UP000198538"/>
    </source>
</evidence>
<evidence type="ECO:0000256" key="11">
    <source>
        <dbReference type="SAM" id="Phobius"/>
    </source>
</evidence>
<feature type="domain" description="MacB-like periplasmic core" evidence="13">
    <location>
        <begin position="33"/>
        <end position="209"/>
    </location>
</feature>
<dbReference type="GO" id="GO:0005886">
    <property type="term" value="C:plasma membrane"/>
    <property type="evidence" value="ECO:0007669"/>
    <property type="project" value="UniProtKB-SubCell"/>
</dbReference>
<evidence type="ECO:0000256" key="8">
    <source>
        <dbReference type="ARBA" id="ARBA00022989"/>
    </source>
</evidence>
<dbReference type="InterPro" id="IPR051125">
    <property type="entry name" value="ABC-4/HrtB_transporter"/>
</dbReference>
<feature type="transmembrane region" description="Helical" evidence="11">
    <location>
        <begin position="269"/>
        <end position="291"/>
    </location>
</feature>
<dbReference type="InterPro" id="IPR025857">
    <property type="entry name" value="MacB_PCD"/>
</dbReference>
<keyword evidence="7 11" id="KW-0812">Transmembrane</keyword>
<evidence type="ECO:0000259" key="12">
    <source>
        <dbReference type="Pfam" id="PF02687"/>
    </source>
</evidence>
<keyword evidence="15" id="KW-1185">Reference proteome</keyword>
<dbReference type="PANTHER" id="PTHR43738">
    <property type="entry name" value="ABC TRANSPORTER, MEMBRANE PROTEIN"/>
    <property type="match status" value="1"/>
</dbReference>
<dbReference type="Pfam" id="PF02687">
    <property type="entry name" value="FtsX"/>
    <property type="match status" value="1"/>
</dbReference>
<comment type="similarity">
    <text evidence="2">Belongs to the ABC-4 integral membrane protein family. HrtB subfamily.</text>
</comment>
<evidence type="ECO:0000259" key="13">
    <source>
        <dbReference type="Pfam" id="PF12704"/>
    </source>
</evidence>
<comment type="subunit">
    <text evidence="3">The complex is composed of two ATP-binding proteins (HrtA), two transmembrane proteins (HrtB) and a solute-binding protein.</text>
</comment>
<protein>
    <recommendedName>
        <fullName evidence="4">Putative hemin transport system permease protein HrtB</fullName>
    </recommendedName>
</protein>
<comment type="subcellular location">
    <subcellularLocation>
        <location evidence="1">Cell membrane</location>
        <topology evidence="1">Multi-pass membrane protein</topology>
    </subcellularLocation>
</comment>
<comment type="function">
    <text evidence="10">Part of the ABC transporter complex hrt involved in hemin import. Responsible for the translocation of the substrate across the membrane.</text>
</comment>
<sequence length="390" mass="42157">MSRHFKFDTSVIKGVERVFLAVKELMHSKLKFLMIIIIFVLIAWLVFILSGLGNGLSTLAASTFKNMKADYVIFEEGSQSSMSKSLLSGQRVPEAEKLPNIEAAAPMGSTMATAMKGESSKNEDKVDIAIIGILPGSFLEPKVVEGKPLSSDNPTSVVVNTSLKDEGFKLGDTFQLDGTTESLTIIGFVENETYNHVASVFTPIDQWRKIAFAAPGSDKGLAEPVNAIMLQGENIDATEINNKLSGTDTVTRGEAVQGMPGYKEENGTILMMLAFLLAISAFVLGVFFYVITMQKTNQFGIMKAIGASNKFLSKTIVSQVFVLSVTSILVGILLTYGTAAIMPKGMPFKLETSLVVTYSIILLVIAMLSSLVSVRKITKIDPLKALGRVE</sequence>
<reference evidence="15" key="1">
    <citation type="submission" date="2016-10" db="EMBL/GenBank/DDBJ databases">
        <authorList>
            <person name="Varghese N."/>
            <person name="Submissions S."/>
        </authorList>
    </citation>
    <scope>NUCLEOTIDE SEQUENCE [LARGE SCALE GENOMIC DNA]</scope>
    <source>
        <strain evidence="15">BL9</strain>
    </source>
</reference>
<dbReference type="PANTHER" id="PTHR43738:SF1">
    <property type="entry name" value="HEMIN TRANSPORT SYSTEM PERMEASE PROTEIN HRTB-RELATED"/>
    <property type="match status" value="1"/>
</dbReference>
<feature type="domain" description="ABC3 transporter permease C-terminal" evidence="12">
    <location>
        <begin position="271"/>
        <end position="382"/>
    </location>
</feature>
<dbReference type="AlphaFoldDB" id="A0A1G5L5N5"/>
<evidence type="ECO:0000256" key="10">
    <source>
        <dbReference type="ARBA" id="ARBA00024973"/>
    </source>
</evidence>
<evidence type="ECO:0000256" key="5">
    <source>
        <dbReference type="ARBA" id="ARBA00022448"/>
    </source>
</evidence>
<evidence type="ECO:0000256" key="6">
    <source>
        <dbReference type="ARBA" id="ARBA00022475"/>
    </source>
</evidence>
<evidence type="ECO:0000256" key="7">
    <source>
        <dbReference type="ARBA" id="ARBA00022692"/>
    </source>
</evidence>
<dbReference type="Proteomes" id="UP000198538">
    <property type="component" value="Unassembled WGS sequence"/>
</dbReference>
<evidence type="ECO:0000256" key="1">
    <source>
        <dbReference type="ARBA" id="ARBA00004651"/>
    </source>
</evidence>
<feature type="transmembrane region" description="Helical" evidence="11">
    <location>
        <begin position="354"/>
        <end position="374"/>
    </location>
</feature>
<evidence type="ECO:0000256" key="3">
    <source>
        <dbReference type="ARBA" id="ARBA00011131"/>
    </source>
</evidence>
<accession>A0A1G5L5N5</accession>
<dbReference type="InterPro" id="IPR003838">
    <property type="entry name" value="ABC3_permease_C"/>
</dbReference>
<dbReference type="EMBL" id="FMVM01000020">
    <property type="protein sequence ID" value="SCZ08293.1"/>
    <property type="molecule type" value="Genomic_DNA"/>
</dbReference>
<evidence type="ECO:0000256" key="9">
    <source>
        <dbReference type="ARBA" id="ARBA00023136"/>
    </source>
</evidence>
<evidence type="ECO:0000313" key="14">
    <source>
        <dbReference type="EMBL" id="SCZ08293.1"/>
    </source>
</evidence>
<feature type="transmembrane region" description="Helical" evidence="11">
    <location>
        <begin position="311"/>
        <end position="334"/>
    </location>
</feature>
<evidence type="ECO:0000256" key="4">
    <source>
        <dbReference type="ARBA" id="ARBA00016962"/>
    </source>
</evidence>
<evidence type="ECO:0000256" key="2">
    <source>
        <dbReference type="ARBA" id="ARBA00008697"/>
    </source>
</evidence>
<keyword evidence="6" id="KW-1003">Cell membrane</keyword>
<dbReference type="Pfam" id="PF12704">
    <property type="entry name" value="MacB_PCD"/>
    <property type="match status" value="1"/>
</dbReference>
<gene>
    <name evidence="14" type="ORF">SAMN05720606_12079</name>
</gene>
<organism evidence="14 15">
    <name type="scientific">Paenibacillus polysaccharolyticus</name>
    <dbReference type="NCBI Taxonomy" id="582692"/>
    <lineage>
        <taxon>Bacteria</taxon>
        <taxon>Bacillati</taxon>
        <taxon>Bacillota</taxon>
        <taxon>Bacilli</taxon>
        <taxon>Bacillales</taxon>
        <taxon>Paenibacillaceae</taxon>
        <taxon>Paenibacillus</taxon>
    </lineage>
</organism>
<keyword evidence="5" id="KW-0813">Transport</keyword>
<name>A0A1G5L5N5_9BACL</name>
<feature type="transmembrane region" description="Helical" evidence="11">
    <location>
        <begin position="32"/>
        <end position="52"/>
    </location>
</feature>
<keyword evidence="8 11" id="KW-1133">Transmembrane helix</keyword>
<proteinExistence type="inferred from homology"/>
<dbReference type="STRING" id="582692.SAMN05720606_12079"/>